<dbReference type="GO" id="GO:0003677">
    <property type="term" value="F:DNA binding"/>
    <property type="evidence" value="ECO:0007669"/>
    <property type="project" value="UniProtKB-KW"/>
</dbReference>
<protein>
    <submittedName>
        <fullName evidence="1">DNA-binding protein</fullName>
    </submittedName>
</protein>
<proteinExistence type="predicted"/>
<sequence length="68" mass="7586">MPEKWTGVLIGKMHNARVSYDDLAAELGLTKGYLSMILNGARKPPNAKARLNAAFDAVVERRSREKEE</sequence>
<organism evidence="1">
    <name type="scientific">Siphoviridae sp. ctHDv29</name>
    <dbReference type="NCBI Taxonomy" id="2826228"/>
    <lineage>
        <taxon>Viruses</taxon>
        <taxon>Duplodnaviria</taxon>
        <taxon>Heunggongvirae</taxon>
        <taxon>Uroviricota</taxon>
        <taxon>Caudoviricetes</taxon>
    </lineage>
</organism>
<name>A0A8S5M781_9CAUD</name>
<keyword evidence="1" id="KW-0238">DNA-binding</keyword>
<reference evidence="1" key="1">
    <citation type="journal article" date="2021" name="Proc. Natl. Acad. Sci. U.S.A.">
        <title>A Catalog of Tens of Thousands of Viruses from Human Metagenomes Reveals Hidden Associations with Chronic Diseases.</title>
        <authorList>
            <person name="Tisza M.J."/>
            <person name="Buck C.B."/>
        </authorList>
    </citation>
    <scope>NUCLEOTIDE SEQUENCE</scope>
    <source>
        <strain evidence="1">CtHDv29</strain>
    </source>
</reference>
<dbReference type="InterPro" id="IPR010982">
    <property type="entry name" value="Lambda_DNA-bd_dom_sf"/>
</dbReference>
<dbReference type="SUPFAM" id="SSF47413">
    <property type="entry name" value="lambda repressor-like DNA-binding domains"/>
    <property type="match status" value="1"/>
</dbReference>
<evidence type="ECO:0000313" key="1">
    <source>
        <dbReference type="EMBL" id="DAD77959.1"/>
    </source>
</evidence>
<accession>A0A8S5M781</accession>
<dbReference type="EMBL" id="BK014836">
    <property type="protein sequence ID" value="DAD77959.1"/>
    <property type="molecule type" value="Genomic_DNA"/>
</dbReference>